<feature type="transmembrane region" description="Helical" evidence="7">
    <location>
        <begin position="92"/>
        <end position="110"/>
    </location>
</feature>
<protein>
    <recommendedName>
        <fullName evidence="7">Derlin</fullName>
    </recommendedName>
</protein>
<evidence type="ECO:0000256" key="7">
    <source>
        <dbReference type="RuleBase" id="RU363059"/>
    </source>
</evidence>
<dbReference type="AlphaFoldDB" id="B6QGT7"/>
<gene>
    <name evidence="8" type="ORF">PMAA_086530</name>
</gene>
<dbReference type="PANTHER" id="PTHR11009">
    <property type="entry name" value="DER1-LIKE PROTEIN, DERLIN"/>
    <property type="match status" value="1"/>
</dbReference>
<evidence type="ECO:0000256" key="3">
    <source>
        <dbReference type="ARBA" id="ARBA00022692"/>
    </source>
</evidence>
<keyword evidence="9" id="KW-1185">Reference proteome</keyword>
<comment type="function">
    <text evidence="7">May be involved in the degradation of misfolded endoplasmic reticulum (ER) luminal proteins.</text>
</comment>
<comment type="caution">
    <text evidence="7">Lacks conserved residue(s) required for the propagation of feature annotation.</text>
</comment>
<evidence type="ECO:0000256" key="2">
    <source>
        <dbReference type="ARBA" id="ARBA00008917"/>
    </source>
</evidence>
<dbReference type="STRING" id="441960.B6QGT7"/>
<evidence type="ECO:0000256" key="5">
    <source>
        <dbReference type="ARBA" id="ARBA00022989"/>
    </source>
</evidence>
<dbReference type="GO" id="GO:0006950">
    <property type="term" value="P:response to stress"/>
    <property type="evidence" value="ECO:0007669"/>
    <property type="project" value="UniProtKB-ARBA"/>
</dbReference>
<keyword evidence="3 7" id="KW-0812">Transmembrane</keyword>
<evidence type="ECO:0000256" key="6">
    <source>
        <dbReference type="ARBA" id="ARBA00023136"/>
    </source>
</evidence>
<dbReference type="InterPro" id="IPR035952">
    <property type="entry name" value="Rhomboid-like_sf"/>
</dbReference>
<reference evidence="9" key="1">
    <citation type="journal article" date="2015" name="Genome Announc.">
        <title>Genome sequence of the AIDS-associated pathogen Penicillium marneffei (ATCC18224) and its near taxonomic relative Talaromyces stipitatus (ATCC10500).</title>
        <authorList>
            <person name="Nierman W.C."/>
            <person name="Fedorova-Abrams N.D."/>
            <person name="Andrianopoulos A."/>
        </authorList>
    </citation>
    <scope>NUCLEOTIDE SEQUENCE [LARGE SCALE GENOMIC DNA]</scope>
    <source>
        <strain evidence="9">ATCC 18224 / CBS 334.59 / QM 7333</strain>
    </source>
</reference>
<dbReference type="HOGENOM" id="CLU_139897_0_0_1"/>
<keyword evidence="5 7" id="KW-1133">Transmembrane helix</keyword>
<dbReference type="GO" id="GO:0005789">
    <property type="term" value="C:endoplasmic reticulum membrane"/>
    <property type="evidence" value="ECO:0007669"/>
    <property type="project" value="UniProtKB-SubCell"/>
</dbReference>
<dbReference type="EMBL" id="DS995901">
    <property type="protein sequence ID" value="EEA24672.1"/>
    <property type="molecule type" value="Genomic_DNA"/>
</dbReference>
<organism evidence="8 9">
    <name type="scientific">Talaromyces marneffei (strain ATCC 18224 / CBS 334.59 / QM 7333)</name>
    <name type="common">Penicillium marneffei</name>
    <dbReference type="NCBI Taxonomy" id="441960"/>
    <lineage>
        <taxon>Eukaryota</taxon>
        <taxon>Fungi</taxon>
        <taxon>Dikarya</taxon>
        <taxon>Ascomycota</taxon>
        <taxon>Pezizomycotina</taxon>
        <taxon>Eurotiomycetes</taxon>
        <taxon>Eurotiomycetidae</taxon>
        <taxon>Eurotiales</taxon>
        <taxon>Trichocomaceae</taxon>
        <taxon>Talaromyces</taxon>
        <taxon>Talaromyces sect. Talaromyces</taxon>
    </lineage>
</organism>
<dbReference type="Gene3D" id="1.20.1540.10">
    <property type="entry name" value="Rhomboid-like"/>
    <property type="match status" value="1"/>
</dbReference>
<evidence type="ECO:0000313" key="8">
    <source>
        <dbReference type="EMBL" id="EEA24672.1"/>
    </source>
</evidence>
<feature type="transmembrane region" description="Helical" evidence="7">
    <location>
        <begin position="52"/>
        <end position="72"/>
    </location>
</feature>
<keyword evidence="6 7" id="KW-0472">Membrane</keyword>
<evidence type="ECO:0000256" key="4">
    <source>
        <dbReference type="ARBA" id="ARBA00022824"/>
    </source>
</evidence>
<dbReference type="PhylomeDB" id="B6QGT7"/>
<evidence type="ECO:0000256" key="1">
    <source>
        <dbReference type="ARBA" id="ARBA00004477"/>
    </source>
</evidence>
<proteinExistence type="inferred from homology"/>
<name>B6QGT7_TALMQ</name>
<dbReference type="Proteomes" id="UP000001294">
    <property type="component" value="Unassembled WGS sequence"/>
</dbReference>
<accession>B6QGT7</accession>
<dbReference type="Pfam" id="PF04511">
    <property type="entry name" value="DER1"/>
    <property type="match status" value="1"/>
</dbReference>
<dbReference type="SUPFAM" id="SSF144091">
    <property type="entry name" value="Rhomboid-like"/>
    <property type="match status" value="1"/>
</dbReference>
<sequence>MDVFWAAPPISRTLTALAFFEGLAVHGKLIPGFRFVFIPKLIFTFPPEPWRLITPFFIPDGGVHFFFDLYFLYTYASGLERGAPRFALPGDFTVYLIFVCTVIMVSFWITPSRLFKPSAQCITIQKIENNLSLHFVYIASRCLEQSTIAPHHICPPSFPS</sequence>
<dbReference type="InterPro" id="IPR007599">
    <property type="entry name" value="DER1"/>
</dbReference>
<evidence type="ECO:0000313" key="9">
    <source>
        <dbReference type="Proteomes" id="UP000001294"/>
    </source>
</evidence>
<keyword evidence="4 7" id="KW-0256">Endoplasmic reticulum</keyword>
<comment type="similarity">
    <text evidence="2 7">Belongs to the derlin family.</text>
</comment>
<dbReference type="VEuPathDB" id="FungiDB:PMAA_086530"/>
<comment type="subcellular location">
    <subcellularLocation>
        <location evidence="1 7">Endoplasmic reticulum membrane</location>
        <topology evidence="1 7">Multi-pass membrane protein</topology>
    </subcellularLocation>
</comment>